<dbReference type="PANTHER" id="PTHR48187">
    <property type="entry name" value="LD21810P"/>
    <property type="match status" value="1"/>
</dbReference>
<dbReference type="AlphaFoldDB" id="A0A0D8X8U9"/>
<dbReference type="SUPFAM" id="SSF53474">
    <property type="entry name" value="alpha/beta-Hydrolases"/>
    <property type="match status" value="1"/>
</dbReference>
<reference evidence="2" key="2">
    <citation type="journal article" date="2016" name="Sci. Rep.">
        <title>Dictyocaulus viviparus genome, variome and transcriptome elucidate lungworm biology and support future intervention.</title>
        <authorList>
            <person name="McNulty S.N."/>
            <person name="Strube C."/>
            <person name="Rosa B.A."/>
            <person name="Martin J.C."/>
            <person name="Tyagi R."/>
            <person name="Choi Y.J."/>
            <person name="Wang Q."/>
            <person name="Hallsworth Pepin K."/>
            <person name="Zhang X."/>
            <person name="Ozersky P."/>
            <person name="Wilson R.K."/>
            <person name="Sternberg P.W."/>
            <person name="Gasser R.B."/>
            <person name="Mitreva M."/>
        </authorList>
    </citation>
    <scope>NUCLEOTIDE SEQUENCE [LARGE SCALE GENOMIC DNA]</scope>
    <source>
        <strain evidence="2">HannoverDv2000</strain>
    </source>
</reference>
<gene>
    <name evidence="1" type="ORF">DICVIV_13024</name>
</gene>
<dbReference type="STRING" id="29172.A0A0D8X8U9"/>
<organism evidence="1 2">
    <name type="scientific">Dictyocaulus viviparus</name>
    <name type="common">Bovine lungworm</name>
    <dbReference type="NCBI Taxonomy" id="29172"/>
    <lineage>
        <taxon>Eukaryota</taxon>
        <taxon>Metazoa</taxon>
        <taxon>Ecdysozoa</taxon>
        <taxon>Nematoda</taxon>
        <taxon>Chromadorea</taxon>
        <taxon>Rhabditida</taxon>
        <taxon>Rhabditina</taxon>
        <taxon>Rhabditomorpha</taxon>
        <taxon>Strongyloidea</taxon>
        <taxon>Metastrongylidae</taxon>
        <taxon>Dictyocaulus</taxon>
    </lineage>
</organism>
<name>A0A0D8X8U9_DICVI</name>
<sequence length="517" mass="58325">MARYIFPSVAISALYSVYRSYCYPNPTNAVNIRTVEDAINSLNANVNSQEALRFLHENKPDDSCLQSLSTSALGLLALRGSELCKRITVTTYKTGVNSSTFYKLLNKFNIGDEWNSRLAWLNRIACPEEDLSCTEEWLTIRPSQMLRLLQLLRVLFLKTEHRFDASEISIEIVPLLYLVFTQFRDTNKRLSLQALKILANVALNGPDYANAIFTSEWLPLLAFLVNHGKSLEERLLSHKICQNGLNTLGVVDYQLRSDVYELFVPDKEPLVDLIMIHGLRGSVAYTWRQKDHSSNVVSDCWPKDWLHLDIKEPMRIIGFDYPSYLMQFTGTVESLKVRADRFKQQLIAAGVGRRPVIFICHSMGGLLAKQLLLDLPEVADKTVGLLFVATPHRGAPIASWGYSILHPTADVLFLLEKNPVNKKLNDDFLAISDKIPVIVSMAETKESDLIGTAKGIIVPTQSAVYEKGAVYHIEEIHYNICKPSERTSPSYAVVLNFLRDSIQAAKKMQNKKTKSQA</sequence>
<dbReference type="OrthoDB" id="5086500at2759"/>
<proteinExistence type="predicted"/>
<evidence type="ECO:0008006" key="3">
    <source>
        <dbReference type="Google" id="ProtNLM"/>
    </source>
</evidence>
<dbReference type="Gene3D" id="3.40.50.1820">
    <property type="entry name" value="alpha/beta hydrolase"/>
    <property type="match status" value="1"/>
</dbReference>
<dbReference type="PANTHER" id="PTHR48187:SF2">
    <property type="entry name" value="LD21810P"/>
    <property type="match status" value="1"/>
</dbReference>
<dbReference type="InterPro" id="IPR029058">
    <property type="entry name" value="AB_hydrolase_fold"/>
</dbReference>
<reference evidence="1 2" key="1">
    <citation type="submission" date="2013-11" db="EMBL/GenBank/DDBJ databases">
        <title>Draft genome of the bovine lungworm Dictyocaulus viviparus.</title>
        <authorList>
            <person name="Mitreva M."/>
        </authorList>
    </citation>
    <scope>NUCLEOTIDE SEQUENCE [LARGE SCALE GENOMIC DNA]</scope>
    <source>
        <strain evidence="1 2">HannoverDv2000</strain>
    </source>
</reference>
<accession>A0A0D8X8U9</accession>
<keyword evidence="2" id="KW-1185">Reference proteome</keyword>
<evidence type="ECO:0000313" key="2">
    <source>
        <dbReference type="Proteomes" id="UP000053766"/>
    </source>
</evidence>
<protein>
    <recommendedName>
        <fullName evidence="3">GPI inositol-deacylase</fullName>
    </recommendedName>
</protein>
<dbReference type="EMBL" id="KN716933">
    <property type="protein sequence ID" value="KJH41010.1"/>
    <property type="molecule type" value="Genomic_DNA"/>
</dbReference>
<dbReference type="Proteomes" id="UP000053766">
    <property type="component" value="Unassembled WGS sequence"/>
</dbReference>
<evidence type="ECO:0000313" key="1">
    <source>
        <dbReference type="EMBL" id="KJH41010.1"/>
    </source>
</evidence>